<sequence>MVAAERRVLVMMGVLVLIKVKSAFYWKNGFCQRIAGYILYSRAVGVFRLPWRVLF</sequence>
<evidence type="ECO:0000313" key="1">
    <source>
        <dbReference type="EMBL" id="EEP68526.1"/>
    </source>
</evidence>
<protein>
    <submittedName>
        <fullName evidence="1">Uncharacterized protein</fullName>
    </submittedName>
</protein>
<dbReference type="AlphaFoldDB" id="C4GHT7"/>
<gene>
    <name evidence="1" type="ORF">GCWU000324_00426</name>
</gene>
<keyword evidence="2" id="KW-1185">Reference proteome</keyword>
<organism evidence="1 2">
    <name type="scientific">Kingella oralis ATCC 51147</name>
    <dbReference type="NCBI Taxonomy" id="629741"/>
    <lineage>
        <taxon>Bacteria</taxon>
        <taxon>Pseudomonadati</taxon>
        <taxon>Pseudomonadota</taxon>
        <taxon>Betaproteobacteria</taxon>
        <taxon>Neisseriales</taxon>
        <taxon>Neisseriaceae</taxon>
        <taxon>Kingella</taxon>
    </lineage>
</organism>
<dbReference type="HOGENOM" id="CLU_3026233_0_0_4"/>
<dbReference type="Proteomes" id="UP000003009">
    <property type="component" value="Unassembled WGS sequence"/>
</dbReference>
<name>C4GHT7_9NEIS</name>
<evidence type="ECO:0000313" key="2">
    <source>
        <dbReference type="Proteomes" id="UP000003009"/>
    </source>
</evidence>
<accession>C4GHT7</accession>
<dbReference type="STRING" id="629741.GCWU000324_00426"/>
<proteinExistence type="predicted"/>
<comment type="caution">
    <text evidence="1">The sequence shown here is derived from an EMBL/GenBank/DDBJ whole genome shotgun (WGS) entry which is preliminary data.</text>
</comment>
<reference evidence="1" key="1">
    <citation type="submission" date="2009-04" db="EMBL/GenBank/DDBJ databases">
        <authorList>
            <person name="Weinstock G."/>
            <person name="Sodergren E."/>
            <person name="Clifton S."/>
            <person name="Fulton L."/>
            <person name="Fulton B."/>
            <person name="Courtney L."/>
            <person name="Fronick C."/>
            <person name="Harrison M."/>
            <person name="Strong C."/>
            <person name="Farmer C."/>
            <person name="Delahaunty K."/>
            <person name="Markovic C."/>
            <person name="Hall O."/>
            <person name="Minx P."/>
            <person name="Tomlinson C."/>
            <person name="Mitreva M."/>
            <person name="Nelson J."/>
            <person name="Hou S."/>
            <person name="Wollam A."/>
            <person name="Pepin K.H."/>
            <person name="Johnson M."/>
            <person name="Bhonagiri V."/>
            <person name="Nash W.E."/>
            <person name="Warren W."/>
            <person name="Chinwalla A."/>
            <person name="Mardis E.R."/>
            <person name="Wilson R.K."/>
        </authorList>
    </citation>
    <scope>NUCLEOTIDE SEQUENCE [LARGE SCALE GENOMIC DNA]</scope>
    <source>
        <strain evidence="1">ATCC 51147</strain>
    </source>
</reference>
<dbReference type="EMBL" id="ACJW02000002">
    <property type="protein sequence ID" value="EEP68526.1"/>
    <property type="molecule type" value="Genomic_DNA"/>
</dbReference>